<feature type="active site" description="Proton donor/acceptor" evidence="2">
    <location>
        <position position="158"/>
    </location>
</feature>
<dbReference type="Proteomes" id="UP000005561">
    <property type="component" value="Unassembled WGS sequence"/>
</dbReference>
<keyword evidence="1" id="KW-0378">Hydrolase</keyword>
<dbReference type="OrthoDB" id="9806013at2"/>
<feature type="region of interest" description="Disordered" evidence="3">
    <location>
        <begin position="50"/>
        <end position="85"/>
    </location>
</feature>
<dbReference type="InterPro" id="IPR009835">
    <property type="entry name" value="SrtB"/>
</dbReference>
<dbReference type="InterPro" id="IPR005754">
    <property type="entry name" value="Sortase"/>
</dbReference>
<evidence type="ECO:0000313" key="4">
    <source>
        <dbReference type="EMBL" id="EET62404.1"/>
    </source>
</evidence>
<dbReference type="CDD" id="cd05826">
    <property type="entry name" value="Sortase_B"/>
    <property type="match status" value="1"/>
</dbReference>
<evidence type="ECO:0000256" key="2">
    <source>
        <dbReference type="PIRSR" id="PIRSR605754-1"/>
    </source>
</evidence>
<sequence>MKAAKVIAVLSAGCLIAGTVLLACTEYGYRKGRQEYALLQEKYISRTAGMEDADGSASGTTGLSTGRSSGEEESGILPADAPQPSVPDWGGLQEESGDIAGWIELPAVGISYPVLQGEDNEIYLHHDIRGEYLFAGSIFLDSESSPSFRNLNTVIYGHNMRDGSMFARLKEYADSAVWEECPYFWIYTPEASILYRIGSVHTADASGSTYLIRFPDSRTYTDWLEQMLECSALETGAQWTEEDRIVTLSTCTGQDGQRWVVQGAKAAELGAQQKNTGNE</sequence>
<accession>C6L9Z7</accession>
<proteinExistence type="predicted"/>
<evidence type="ECO:0008006" key="6">
    <source>
        <dbReference type="Google" id="ProtNLM"/>
    </source>
</evidence>
<name>C6L9Z7_9FIRM</name>
<dbReference type="PROSITE" id="PS51257">
    <property type="entry name" value="PROKAR_LIPOPROTEIN"/>
    <property type="match status" value="1"/>
</dbReference>
<feature type="compositionally biased region" description="Low complexity" evidence="3">
    <location>
        <begin position="55"/>
        <end position="68"/>
    </location>
</feature>
<dbReference type="GO" id="GO:0016787">
    <property type="term" value="F:hydrolase activity"/>
    <property type="evidence" value="ECO:0007669"/>
    <property type="project" value="UniProtKB-KW"/>
</dbReference>
<dbReference type="AlphaFoldDB" id="C6L9Z7"/>
<dbReference type="EMBL" id="ACCL02000002">
    <property type="protein sequence ID" value="EET62404.1"/>
    <property type="molecule type" value="Genomic_DNA"/>
</dbReference>
<gene>
    <name evidence="4" type="ORF">BRYFOR_05439</name>
</gene>
<feature type="active site" description="Acyl-thioester intermediate" evidence="2">
    <location>
        <position position="251"/>
    </location>
</feature>
<comment type="caution">
    <text evidence="4">The sequence shown here is derived from an EMBL/GenBank/DDBJ whole genome shotgun (WGS) entry which is preliminary data.</text>
</comment>
<evidence type="ECO:0000256" key="3">
    <source>
        <dbReference type="SAM" id="MobiDB-lite"/>
    </source>
</evidence>
<protein>
    <recommendedName>
        <fullName evidence="6">Sortase, SrtB family</fullName>
    </recommendedName>
</protein>
<reference evidence="4" key="1">
    <citation type="submission" date="2009-07" db="EMBL/GenBank/DDBJ databases">
        <authorList>
            <person name="Weinstock G."/>
            <person name="Sodergren E."/>
            <person name="Clifton S."/>
            <person name="Fulton L."/>
            <person name="Fulton B."/>
            <person name="Courtney L."/>
            <person name="Fronick C."/>
            <person name="Harrison M."/>
            <person name="Strong C."/>
            <person name="Farmer C."/>
            <person name="Delahaunty K."/>
            <person name="Markovic C."/>
            <person name="Hall O."/>
            <person name="Minx P."/>
            <person name="Tomlinson C."/>
            <person name="Mitreva M."/>
            <person name="Nelson J."/>
            <person name="Hou S."/>
            <person name="Wollam A."/>
            <person name="Pepin K.H."/>
            <person name="Johnson M."/>
            <person name="Bhonagiri V."/>
            <person name="Nash W.E."/>
            <person name="Warren W."/>
            <person name="Chinwalla A."/>
            <person name="Mardis E.R."/>
            <person name="Wilson R.K."/>
        </authorList>
    </citation>
    <scope>NUCLEOTIDE SEQUENCE [LARGE SCALE GENOMIC DNA]</scope>
    <source>
        <strain evidence="4">DSM 14469</strain>
    </source>
</reference>
<dbReference type="Pfam" id="PF04203">
    <property type="entry name" value="Sortase"/>
    <property type="match status" value="1"/>
</dbReference>
<dbReference type="RefSeq" id="WP_006860239.1">
    <property type="nucleotide sequence ID" value="NZ_ACCL02000002.1"/>
</dbReference>
<organism evidence="4 5">
    <name type="scientific">Marvinbryantia formatexigens DSM 14469</name>
    <dbReference type="NCBI Taxonomy" id="478749"/>
    <lineage>
        <taxon>Bacteria</taxon>
        <taxon>Bacillati</taxon>
        <taxon>Bacillota</taxon>
        <taxon>Clostridia</taxon>
        <taxon>Lachnospirales</taxon>
        <taxon>Lachnospiraceae</taxon>
        <taxon>Marvinbryantia</taxon>
    </lineage>
</organism>
<dbReference type="SUPFAM" id="SSF63817">
    <property type="entry name" value="Sortase"/>
    <property type="match status" value="1"/>
</dbReference>
<dbReference type="Gene3D" id="2.40.260.10">
    <property type="entry name" value="Sortase"/>
    <property type="match status" value="1"/>
</dbReference>
<dbReference type="InterPro" id="IPR023365">
    <property type="entry name" value="Sortase_dom-sf"/>
</dbReference>
<dbReference type="eggNOG" id="COG4509">
    <property type="taxonomic scope" value="Bacteria"/>
</dbReference>
<evidence type="ECO:0000256" key="1">
    <source>
        <dbReference type="ARBA" id="ARBA00022801"/>
    </source>
</evidence>
<keyword evidence="5" id="KW-1185">Reference proteome</keyword>
<dbReference type="STRING" id="168384.SAMN05660368_02284"/>
<evidence type="ECO:0000313" key="5">
    <source>
        <dbReference type="Proteomes" id="UP000005561"/>
    </source>
</evidence>